<feature type="domain" description="PUM-HD" evidence="7">
    <location>
        <begin position="901"/>
        <end position="1238"/>
    </location>
</feature>
<keyword evidence="2" id="KW-0963">Cytoplasm</keyword>
<feature type="compositionally biased region" description="Pro residues" evidence="6">
    <location>
        <begin position="436"/>
        <end position="446"/>
    </location>
</feature>
<dbReference type="Pfam" id="PF00806">
    <property type="entry name" value="PUF"/>
    <property type="match status" value="8"/>
</dbReference>
<dbReference type="GO" id="GO:0010608">
    <property type="term" value="P:post-transcriptional regulation of gene expression"/>
    <property type="evidence" value="ECO:0007669"/>
    <property type="project" value="TreeGrafter"/>
</dbReference>
<dbReference type="InterPro" id="IPR033712">
    <property type="entry name" value="Pumilio_RNA-bd"/>
</dbReference>
<evidence type="ECO:0000256" key="2">
    <source>
        <dbReference type="ARBA" id="ARBA00022490"/>
    </source>
</evidence>
<feature type="repeat" description="Pumilio" evidence="5">
    <location>
        <begin position="1029"/>
        <end position="1064"/>
    </location>
</feature>
<feature type="compositionally biased region" description="Polar residues" evidence="6">
    <location>
        <begin position="658"/>
        <end position="671"/>
    </location>
</feature>
<dbReference type="CDD" id="cd07920">
    <property type="entry name" value="Pumilio"/>
    <property type="match status" value="1"/>
</dbReference>
<proteinExistence type="predicted"/>
<feature type="compositionally biased region" description="Pro residues" evidence="6">
    <location>
        <begin position="644"/>
        <end position="657"/>
    </location>
</feature>
<feature type="non-terminal residue" evidence="8">
    <location>
        <position position="1"/>
    </location>
</feature>
<feature type="repeat" description="Pumilio" evidence="5">
    <location>
        <begin position="921"/>
        <end position="956"/>
    </location>
</feature>
<feature type="region of interest" description="Disordered" evidence="6">
    <location>
        <begin position="1249"/>
        <end position="1288"/>
    </location>
</feature>
<keyword evidence="3" id="KW-0677">Repeat</keyword>
<feature type="repeat" description="Pumilio" evidence="5">
    <location>
        <begin position="993"/>
        <end position="1028"/>
    </location>
</feature>
<comment type="subcellular location">
    <subcellularLocation>
        <location evidence="1">Cytoplasm</location>
    </subcellularLocation>
</comment>
<dbReference type="GO" id="GO:0003730">
    <property type="term" value="F:mRNA 3'-UTR binding"/>
    <property type="evidence" value="ECO:0007669"/>
    <property type="project" value="TreeGrafter"/>
</dbReference>
<feature type="repeat" description="Pumilio" evidence="5">
    <location>
        <begin position="1065"/>
        <end position="1100"/>
    </location>
</feature>
<dbReference type="EMBL" id="JAANIA010001165">
    <property type="protein sequence ID" value="KAG5321454.1"/>
    <property type="molecule type" value="Genomic_DNA"/>
</dbReference>
<protein>
    <submittedName>
        <fullName evidence="8">PUM protein</fullName>
    </submittedName>
</protein>
<feature type="compositionally biased region" description="Basic and acidic residues" evidence="6">
    <location>
        <begin position="311"/>
        <end position="321"/>
    </location>
</feature>
<feature type="region of interest" description="Disordered" evidence="6">
    <location>
        <begin position="638"/>
        <end position="671"/>
    </location>
</feature>
<feature type="repeat" description="Pumilio" evidence="5">
    <location>
        <begin position="957"/>
        <end position="992"/>
    </location>
</feature>
<keyword evidence="9" id="KW-1185">Reference proteome</keyword>
<dbReference type="Proteomes" id="UP000668214">
    <property type="component" value="Unassembled WGS sequence"/>
</dbReference>
<feature type="region of interest" description="Disordered" evidence="6">
    <location>
        <begin position="432"/>
        <end position="464"/>
    </location>
</feature>
<sequence length="1288" mass="137282">MKWLGASSGGAGGEPASSMQLHHTSANGHIPTDTEQCGQVMAGGDNMRIQPGQTHQIGVSRTQDDAMVGYVFQRPTEPEFNTQSSTFQAKQAPRAWALADDVIVDNNQEKWKYSMTKLSVPQQSQSQQLGLTMNNVHLSNVPYEIHPMQLKSGAPGAEHLVYLNNQMTAQQQVALFHHQQQQQQQFRNGQIAPSTKKLWGVDEGGSKDEGGVKGGGTLLHLGDHPTTMWRDSTWSTTSDHAVSQPISMGTGRRVGVGTGYHHQASEVGTVLSPRSSETGGLGVKMVEYVLGSSPTTPNDLEPRMVSLRLNTDVDKKEKEKGSASPFDNTKDDAGPQGNGLASQNGLDDDKGFNRTPGSRQPSPGEEEFQKNAGPALVNNNVVLLKPGIDVVGNEEHFMAAFAPAPPHHLQHHQAPPTHHLQHPHSHAAAQLFGAQAPPPPQGPPPSQQQQQQQGPPQPQETAPFDVGTLFRSQPQGATPQQLQLLQQQQQQQQQQYLAASQAQQQQQQQQQQNFPTAPYTVISGQEPYVGALIAGAPPPVVPQYYGVGPWVYPAGLLPQAPPQAAAPPPPRRPLTPSSAAAAAAAAQDTANNLAQTVQGQYQVIPAYYDQNGSIVMGGVRGLSSAATPMRLVSPAPVLVNRAPSQPPPGPPAPPPPNLYSQPTPTSHSNATPGECLGLAACSAAAVVAQAQAVAVQQAQQQGSGLAAGLAALGYGGSPLGALGSPAQLQNTGISSAIMTVSVLCAGLGLGASSTGRRDSFDRNTSAFSPSLEYSRAKWPQSYGALVLFSLDTGTWDRVYLATNAGTPCKEYTDTGTVTASPSPLGLSLTPPPTLGGSLGGLVGGASRVSAAPGAEAKFRASAVPTLTANGVFGSSSSLFPNLVSKPGRGGAANINDKNSGGRSRLLEDFRNNRFPSLQLRDLANHIVEFSQDQHGSRFIQQKLERASASEKQLVFQEILSSAYSLMTDVFGNYVIQKFFEYGTQEQKSTLAQKVRGHVLPLALQMYGCRVIQKALESIGPEQQQEIVRELDGHVLKCVKDQNGNHVVQKCIECVEPRALQFVIGAFAGQVYSLSTHPYGCRVIQRILEHCTAEQTQGILQELHAATDQLIQDQYGNYVIQHVLEHGKPEDKAQLISSVRGKVLALSQHKFASNVVEKCVTHATRQERAVLIEEVCGFNDNALNVMMKDQYANYVVQKMIDVAEPAQRKVLMHKIRPHLGSLRKYTYGKHIIVKLEKFFMKTASAMGVGATSAGTSTSSGGGDLGPIGPPASAASGPVSTSNQQSTQVL</sequence>
<dbReference type="PROSITE" id="PS50303">
    <property type="entry name" value="PUM_HD"/>
    <property type="match status" value="1"/>
</dbReference>
<dbReference type="GO" id="GO:0005737">
    <property type="term" value="C:cytoplasm"/>
    <property type="evidence" value="ECO:0007669"/>
    <property type="project" value="UniProtKB-SubCell"/>
</dbReference>
<dbReference type="FunFam" id="1.25.10.10:FF:000004">
    <property type="entry name" value="Pumilio homolog 1 isoform 2"/>
    <property type="match status" value="1"/>
</dbReference>
<evidence type="ECO:0000313" key="9">
    <source>
        <dbReference type="Proteomes" id="UP000668214"/>
    </source>
</evidence>
<dbReference type="Gene3D" id="1.25.10.10">
    <property type="entry name" value="Leucine-rich Repeat Variant"/>
    <property type="match status" value="1"/>
</dbReference>
<dbReference type="InterPro" id="IPR011989">
    <property type="entry name" value="ARM-like"/>
</dbReference>
<reference evidence="8" key="1">
    <citation type="submission" date="2020-02" db="EMBL/GenBank/DDBJ databases">
        <title>Relaxed selection underlies rapid genomic changes in the transitions from sociality to social parasitism in ants.</title>
        <authorList>
            <person name="Bi X."/>
        </authorList>
    </citation>
    <scope>NUCLEOTIDE SEQUENCE</scope>
    <source>
        <strain evidence="8">BGI-DK2014c</strain>
        <tissue evidence="8">Whole body</tissue>
    </source>
</reference>
<evidence type="ECO:0000256" key="5">
    <source>
        <dbReference type="PROSITE-ProRule" id="PRU00317"/>
    </source>
</evidence>
<dbReference type="InterPro" id="IPR001313">
    <property type="entry name" value="Pumilio_RNA-bd_rpt"/>
</dbReference>
<feature type="repeat" description="Pumilio" evidence="5">
    <location>
        <begin position="1101"/>
        <end position="1136"/>
    </location>
</feature>
<dbReference type="PANTHER" id="PTHR12537">
    <property type="entry name" value="RNA BINDING PROTEIN PUMILIO-RELATED"/>
    <property type="match status" value="1"/>
</dbReference>
<dbReference type="InterPro" id="IPR033133">
    <property type="entry name" value="PUM-HD"/>
</dbReference>
<feature type="region of interest" description="Disordered" evidence="6">
    <location>
        <begin position="1"/>
        <end position="36"/>
    </location>
</feature>
<evidence type="ECO:0000256" key="3">
    <source>
        <dbReference type="ARBA" id="ARBA00022737"/>
    </source>
</evidence>
<keyword evidence="4" id="KW-0694">RNA-binding</keyword>
<dbReference type="PANTHER" id="PTHR12537:SF12">
    <property type="entry name" value="MATERNAL PROTEIN PUMILIO"/>
    <property type="match status" value="1"/>
</dbReference>
<feature type="repeat" description="Pumilio" evidence="5">
    <location>
        <begin position="1176"/>
        <end position="1212"/>
    </location>
</feature>
<feature type="non-terminal residue" evidence="8">
    <location>
        <position position="1288"/>
    </location>
</feature>
<evidence type="ECO:0000256" key="1">
    <source>
        <dbReference type="ARBA" id="ARBA00004496"/>
    </source>
</evidence>
<feature type="compositionally biased region" description="Low complexity" evidence="6">
    <location>
        <begin position="1269"/>
        <end position="1278"/>
    </location>
</feature>
<evidence type="ECO:0000256" key="4">
    <source>
        <dbReference type="ARBA" id="ARBA00022884"/>
    </source>
</evidence>
<feature type="region of interest" description="Disordered" evidence="6">
    <location>
        <begin position="310"/>
        <end position="370"/>
    </location>
</feature>
<name>A0A836EVR7_9HYME</name>
<feature type="region of interest" description="Disordered" evidence="6">
    <location>
        <begin position="406"/>
        <end position="425"/>
    </location>
</feature>
<organism evidence="8 9">
    <name type="scientific">Pseudoatta argentina</name>
    <dbReference type="NCBI Taxonomy" id="621737"/>
    <lineage>
        <taxon>Eukaryota</taxon>
        <taxon>Metazoa</taxon>
        <taxon>Ecdysozoa</taxon>
        <taxon>Arthropoda</taxon>
        <taxon>Hexapoda</taxon>
        <taxon>Insecta</taxon>
        <taxon>Pterygota</taxon>
        <taxon>Neoptera</taxon>
        <taxon>Endopterygota</taxon>
        <taxon>Hymenoptera</taxon>
        <taxon>Apocrita</taxon>
        <taxon>Aculeata</taxon>
        <taxon>Formicoidea</taxon>
        <taxon>Formicidae</taxon>
        <taxon>Myrmicinae</taxon>
        <taxon>Pseudoatta</taxon>
    </lineage>
</organism>
<dbReference type="GO" id="GO:0005634">
    <property type="term" value="C:nucleus"/>
    <property type="evidence" value="ECO:0007669"/>
    <property type="project" value="TreeGrafter"/>
</dbReference>
<comment type="caution">
    <text evidence="8">The sequence shown here is derived from an EMBL/GenBank/DDBJ whole genome shotgun (WGS) entry which is preliminary data.</text>
</comment>
<evidence type="ECO:0000256" key="6">
    <source>
        <dbReference type="SAM" id="MobiDB-lite"/>
    </source>
</evidence>
<feature type="compositionally biased region" description="Polar residues" evidence="6">
    <location>
        <begin position="19"/>
        <end position="36"/>
    </location>
</feature>
<evidence type="ECO:0000259" key="7">
    <source>
        <dbReference type="PROSITE" id="PS50303"/>
    </source>
</evidence>
<dbReference type="SUPFAM" id="SSF48371">
    <property type="entry name" value="ARM repeat"/>
    <property type="match status" value="1"/>
</dbReference>
<dbReference type="PROSITE" id="PS50302">
    <property type="entry name" value="PUM"/>
    <property type="match status" value="8"/>
</dbReference>
<gene>
    <name evidence="8" type="primary">Pum</name>
    <name evidence="8" type="ORF">G6Z78_0002115</name>
</gene>
<accession>A0A836EVR7</accession>
<evidence type="ECO:0000313" key="8">
    <source>
        <dbReference type="EMBL" id="KAG5321454.1"/>
    </source>
</evidence>
<feature type="compositionally biased region" description="Polar residues" evidence="6">
    <location>
        <begin position="1279"/>
        <end position="1288"/>
    </location>
</feature>
<dbReference type="SMART" id="SM00025">
    <property type="entry name" value="Pumilio"/>
    <property type="match status" value="8"/>
</dbReference>
<dbReference type="InterPro" id="IPR016024">
    <property type="entry name" value="ARM-type_fold"/>
</dbReference>
<feature type="repeat" description="Pumilio" evidence="5">
    <location>
        <begin position="1137"/>
        <end position="1172"/>
    </location>
</feature>